<dbReference type="EMBL" id="JBCLSQ010000025">
    <property type="protein sequence ID" value="MEY8538658.1"/>
    <property type="molecule type" value="Genomic_DNA"/>
</dbReference>
<evidence type="ECO:0000256" key="1">
    <source>
        <dbReference type="SAM" id="MobiDB-lite"/>
    </source>
</evidence>
<reference evidence="2 3" key="1">
    <citation type="submission" date="2024-03" db="EMBL/GenBank/DDBJ databases">
        <title>Mouse gut bacterial collection (mGBC) of GemPharmatech.</title>
        <authorList>
            <person name="He Y."/>
            <person name="Dong L."/>
            <person name="Wu D."/>
            <person name="Gao X."/>
            <person name="Lin Z."/>
        </authorList>
    </citation>
    <scope>NUCLEOTIDE SEQUENCE [LARGE SCALE GENOMIC DNA]</scope>
    <source>
        <strain evidence="2 3">20-218</strain>
    </source>
</reference>
<gene>
    <name evidence="2" type="ORF">AALM99_09410</name>
</gene>
<protein>
    <submittedName>
        <fullName evidence="2">ETX/MTX2 family pore-forming toxin</fullName>
    </submittedName>
</protein>
<evidence type="ECO:0000313" key="2">
    <source>
        <dbReference type="EMBL" id="MEY8538658.1"/>
    </source>
</evidence>
<proteinExistence type="predicted"/>
<dbReference type="RefSeq" id="WP_369918736.1">
    <property type="nucleotide sequence ID" value="NZ_JBCLSQ010000025.1"/>
</dbReference>
<dbReference type="Proteomes" id="UP001565242">
    <property type="component" value="Unassembled WGS sequence"/>
</dbReference>
<dbReference type="Pfam" id="PF03318">
    <property type="entry name" value="ETX_MTX2"/>
    <property type="match status" value="1"/>
</dbReference>
<dbReference type="SUPFAM" id="SSF56973">
    <property type="entry name" value="Aerolisin/ETX pore-forming domain"/>
    <property type="match status" value="1"/>
</dbReference>
<comment type="caution">
    <text evidence="2">The sequence shown here is derived from an EMBL/GenBank/DDBJ whole genome shotgun (WGS) entry which is preliminary data.</text>
</comment>
<sequence>MFATGQATGGTIGSAESKPINASDHPTLSMNSDMRLKEGEALAAHSSHFTNDTNNVQNIDTPSFSFETSDSITTTTTHSVNTGMSAQEHFLFPSIGGIGVANVKFNVEYTYTTGYEKTKSKTIIWKVPSSSIRLEPHTKVRVDWFLRTTEASGTIKLQDKVKAQIPYKTDLETGAISTHGLGKVIASEDLLSNRYWNMFMKESRSNWQQVNNNTALYNMGVGSYHAKYGTELYFVIKEIEDDGTSGPVIYEAPVKAEAS</sequence>
<organism evidence="2 3">
    <name type="scientific">Lactococcus muris</name>
    <dbReference type="NCBI Taxonomy" id="2941330"/>
    <lineage>
        <taxon>Bacteria</taxon>
        <taxon>Bacillati</taxon>
        <taxon>Bacillota</taxon>
        <taxon>Bacilli</taxon>
        <taxon>Lactobacillales</taxon>
        <taxon>Streptococcaceae</taxon>
        <taxon>Lactococcus</taxon>
    </lineage>
</organism>
<feature type="region of interest" description="Disordered" evidence="1">
    <location>
        <begin position="1"/>
        <end position="30"/>
    </location>
</feature>
<keyword evidence="3" id="KW-1185">Reference proteome</keyword>
<dbReference type="InterPro" id="IPR004991">
    <property type="entry name" value="Aerolysin-like"/>
</dbReference>
<evidence type="ECO:0000313" key="3">
    <source>
        <dbReference type="Proteomes" id="UP001565242"/>
    </source>
</evidence>
<dbReference type="Gene3D" id="2.170.15.10">
    <property type="entry name" value="Proaerolysin, chain A, domain 3"/>
    <property type="match status" value="1"/>
</dbReference>
<name>A0ABV4DDG3_9LACT</name>
<dbReference type="CDD" id="cd20223">
    <property type="entry name" value="PFM_epsilon-toxin-like"/>
    <property type="match status" value="1"/>
</dbReference>
<accession>A0ABV4DDG3</accession>